<organism evidence="1 2">
    <name type="scientific">Brassica cretica</name>
    <name type="common">Mustard</name>
    <dbReference type="NCBI Taxonomy" id="69181"/>
    <lineage>
        <taxon>Eukaryota</taxon>
        <taxon>Viridiplantae</taxon>
        <taxon>Streptophyta</taxon>
        <taxon>Embryophyta</taxon>
        <taxon>Tracheophyta</taxon>
        <taxon>Spermatophyta</taxon>
        <taxon>Magnoliopsida</taxon>
        <taxon>eudicotyledons</taxon>
        <taxon>Gunneridae</taxon>
        <taxon>Pentapetalae</taxon>
        <taxon>rosids</taxon>
        <taxon>malvids</taxon>
        <taxon>Brassicales</taxon>
        <taxon>Brassicaceae</taxon>
        <taxon>Brassiceae</taxon>
        <taxon>Brassica</taxon>
    </lineage>
</organism>
<proteinExistence type="predicted"/>
<dbReference type="PANTHER" id="PTHR12277:SF148">
    <property type="entry name" value="ALPHA_BETA-HYDROLASES SUPERFAMILY PROTEIN"/>
    <property type="match status" value="1"/>
</dbReference>
<gene>
    <name evidence="1" type="ORF">F2Q68_00008410</name>
</gene>
<dbReference type="PANTHER" id="PTHR12277">
    <property type="entry name" value="ALPHA/BETA HYDROLASE DOMAIN-CONTAINING PROTEIN"/>
    <property type="match status" value="1"/>
</dbReference>
<dbReference type="AlphaFoldDB" id="A0A8S9L0Y6"/>
<name>A0A8S9L0Y6_BRACR</name>
<accession>A0A8S9L0Y6</accession>
<dbReference type="EMBL" id="QGKW02000717">
    <property type="protein sequence ID" value="KAF2599812.1"/>
    <property type="molecule type" value="Genomic_DNA"/>
</dbReference>
<comment type="caution">
    <text evidence="1">The sequence shown here is derived from an EMBL/GenBank/DDBJ whole genome shotgun (WGS) entry which is preliminary data.</text>
</comment>
<reference evidence="1" key="1">
    <citation type="submission" date="2019-12" db="EMBL/GenBank/DDBJ databases">
        <title>Genome sequencing and annotation of Brassica cretica.</title>
        <authorList>
            <person name="Studholme D.J."/>
            <person name="Sarris P.F."/>
        </authorList>
    </citation>
    <scope>NUCLEOTIDE SEQUENCE</scope>
    <source>
        <strain evidence="1">PFS-001/15</strain>
        <tissue evidence="1">Leaf</tissue>
    </source>
</reference>
<evidence type="ECO:0000313" key="2">
    <source>
        <dbReference type="Proteomes" id="UP000712281"/>
    </source>
</evidence>
<dbReference type="InterPro" id="IPR029058">
    <property type="entry name" value="AB_hydrolase_fold"/>
</dbReference>
<evidence type="ECO:0008006" key="3">
    <source>
        <dbReference type="Google" id="ProtNLM"/>
    </source>
</evidence>
<dbReference type="Proteomes" id="UP000712281">
    <property type="component" value="Unassembled WGS sequence"/>
</dbReference>
<protein>
    <recommendedName>
        <fullName evidence="3">Serine hydrolase FSH domain-containing protein</fullName>
    </recommendedName>
</protein>
<sequence length="208" mass="23041">MGGVTSSIAAKFAFFPPTPPSYEVVADESCGGRLYIPEIPRRDDVDILKLRSESNTYADIEASYKCLKEKYGVKDDQLILYGQSVGSGPTVDLASRTPNLRGVVLQCPILSGMRVLYPVKCTYWFDIYKNIDKIGSVACPVLVIHGTADEVVDYSHGRRLWELSKEKYEPLWISGGGHCDLELCPDFFKHLKKFVASLANKQAAKAAI</sequence>
<evidence type="ECO:0000313" key="1">
    <source>
        <dbReference type="EMBL" id="KAF2599812.1"/>
    </source>
</evidence>
<dbReference type="SUPFAM" id="SSF53474">
    <property type="entry name" value="alpha/beta-Hydrolases"/>
    <property type="match status" value="1"/>
</dbReference>
<dbReference type="Gene3D" id="3.40.50.1820">
    <property type="entry name" value="alpha/beta hydrolase"/>
    <property type="match status" value="1"/>
</dbReference>